<dbReference type="Proteomes" id="UP000751190">
    <property type="component" value="Unassembled WGS sequence"/>
</dbReference>
<feature type="site" description="Transition state stabilizer" evidence="3">
    <location>
        <position position="222"/>
    </location>
</feature>
<evidence type="ECO:0000259" key="5">
    <source>
        <dbReference type="Pfam" id="PF04413"/>
    </source>
</evidence>
<feature type="signal peptide" evidence="4">
    <location>
        <begin position="1"/>
        <end position="21"/>
    </location>
</feature>
<dbReference type="InterPro" id="IPR038107">
    <property type="entry name" value="Glycos_transf_N_sf"/>
</dbReference>
<dbReference type="OrthoDB" id="308383at2759"/>
<dbReference type="PANTHER" id="PTHR42755">
    <property type="entry name" value="3-DEOXY-MANNO-OCTULOSONATE CYTIDYLYLTRANSFERASE"/>
    <property type="match status" value="1"/>
</dbReference>
<organism evidence="6 7">
    <name type="scientific">Diacronema lutheri</name>
    <name type="common">Unicellular marine alga</name>
    <name type="synonym">Monochrysis lutheri</name>
    <dbReference type="NCBI Taxonomy" id="2081491"/>
    <lineage>
        <taxon>Eukaryota</taxon>
        <taxon>Haptista</taxon>
        <taxon>Haptophyta</taxon>
        <taxon>Pavlovophyceae</taxon>
        <taxon>Pavlovales</taxon>
        <taxon>Pavlovaceae</taxon>
        <taxon>Diacronema</taxon>
    </lineage>
</organism>
<dbReference type="AlphaFoldDB" id="A0A8J6CCF2"/>
<dbReference type="PANTHER" id="PTHR42755:SF1">
    <property type="entry name" value="3-DEOXY-D-MANNO-OCTULOSONIC ACID TRANSFERASE, MITOCHONDRIAL-RELATED"/>
    <property type="match status" value="1"/>
</dbReference>
<protein>
    <recommendedName>
        <fullName evidence="5">3-deoxy-D-manno-octulosonic-acid transferase N-terminal domain-containing protein</fullName>
    </recommendedName>
</protein>
<evidence type="ECO:0000256" key="3">
    <source>
        <dbReference type="PIRSR" id="PIRSR639901-2"/>
    </source>
</evidence>
<dbReference type="Gene3D" id="3.40.50.2000">
    <property type="entry name" value="Glycogen Phosphorylase B"/>
    <property type="match status" value="1"/>
</dbReference>
<dbReference type="GO" id="GO:0009245">
    <property type="term" value="P:lipid A biosynthetic process"/>
    <property type="evidence" value="ECO:0007669"/>
    <property type="project" value="TreeGrafter"/>
</dbReference>
<keyword evidence="7" id="KW-1185">Reference proteome</keyword>
<feature type="site" description="Transition state stabilizer" evidence="3">
    <location>
        <position position="143"/>
    </location>
</feature>
<feature type="domain" description="3-deoxy-D-manno-octulosonic-acid transferase N-terminal" evidence="5">
    <location>
        <begin position="47"/>
        <end position="222"/>
    </location>
</feature>
<keyword evidence="1" id="KW-0808">Transferase</keyword>
<name>A0A8J6CCF2_DIALT</name>
<evidence type="ECO:0000313" key="6">
    <source>
        <dbReference type="EMBL" id="KAG8467499.1"/>
    </source>
</evidence>
<accession>A0A8J6CCF2</accession>
<gene>
    <name evidence="6" type="ORF">KFE25_000815</name>
</gene>
<dbReference type="InterPro" id="IPR039901">
    <property type="entry name" value="Kdotransferase"/>
</dbReference>
<feature type="chain" id="PRO_5035300515" description="3-deoxy-D-manno-octulosonic-acid transferase N-terminal domain-containing protein" evidence="4">
    <location>
        <begin position="22"/>
        <end position="484"/>
    </location>
</feature>
<comment type="caution">
    <text evidence="6">The sequence shown here is derived from an EMBL/GenBank/DDBJ whole genome shotgun (WGS) entry which is preliminary data.</text>
</comment>
<dbReference type="InterPro" id="IPR007507">
    <property type="entry name" value="Glycos_transf_N"/>
</dbReference>
<dbReference type="EMBL" id="JAGTXO010000006">
    <property type="protein sequence ID" value="KAG8467499.1"/>
    <property type="molecule type" value="Genomic_DNA"/>
</dbReference>
<evidence type="ECO:0000313" key="7">
    <source>
        <dbReference type="Proteomes" id="UP000751190"/>
    </source>
</evidence>
<sequence length="484" mass="50749">MAAALEIWAACSRLPINLALAARWLVGKEDARSLAERRFIASRPPPAGWDGARVVWFHAASLGESASVVPLVRAVLAQGGDRRALVTTSTATARRWLEEALAAGRLDGLSAERVAVRLAPCDARAPVERFLRAWSPACGVFVESELWPALLHTCSARGIPLALVSARLSARSFAAWSWPGARAVARALLGAFALVLPQCVEQRARFAALGARLAGARTANLKWCNPGFRPPPAPVEAAFARRVLCGRPAWVAISTHDGEDELLARAHARMLARRGAGEAPQLPLLVVVPRHADDARRVARAARAYAARGLSVARHSAFERGAPTADADVHLCDSIGQVALFVRTCPLALVCGSLVDGIGGHNPLEPMRAGCATLLGPFAQNVTSTLAAVARSGAGANALEQLRSVDDLDRALELLGPERADELARRRSAACSAADTLEARVLATTLDALRAVLPPVGTEKAVGGAGARGTGARSACVSSIQVQG</sequence>
<evidence type="ECO:0000256" key="4">
    <source>
        <dbReference type="SAM" id="SignalP"/>
    </source>
</evidence>
<feature type="active site" description="Proton acceptor" evidence="2">
    <location>
        <position position="64"/>
    </location>
</feature>
<keyword evidence="4" id="KW-0732">Signal</keyword>
<dbReference type="GO" id="GO:0005886">
    <property type="term" value="C:plasma membrane"/>
    <property type="evidence" value="ECO:0007669"/>
    <property type="project" value="TreeGrafter"/>
</dbReference>
<evidence type="ECO:0000256" key="2">
    <source>
        <dbReference type="PIRSR" id="PIRSR639901-1"/>
    </source>
</evidence>
<dbReference type="Pfam" id="PF04413">
    <property type="entry name" value="Glycos_transf_N"/>
    <property type="match status" value="1"/>
</dbReference>
<dbReference type="Gene3D" id="3.40.50.11720">
    <property type="entry name" value="3-Deoxy-D-manno-octulosonic-acid transferase, N-terminal domain"/>
    <property type="match status" value="1"/>
</dbReference>
<evidence type="ECO:0000256" key="1">
    <source>
        <dbReference type="ARBA" id="ARBA00022679"/>
    </source>
</evidence>
<proteinExistence type="predicted"/>
<reference evidence="6" key="1">
    <citation type="submission" date="2021-05" db="EMBL/GenBank/DDBJ databases">
        <title>The genome of the haptophyte Pavlova lutheri (Diacronema luteri, Pavlovales) - a model for lipid biosynthesis in eukaryotic algae.</title>
        <authorList>
            <person name="Hulatt C.J."/>
            <person name="Posewitz M.C."/>
        </authorList>
    </citation>
    <scope>NUCLEOTIDE SEQUENCE</scope>
    <source>
        <strain evidence="6">NIVA-4/92</strain>
    </source>
</reference>
<dbReference type="OMA" id="FIKYEFW"/>
<dbReference type="GO" id="GO:0016740">
    <property type="term" value="F:transferase activity"/>
    <property type="evidence" value="ECO:0007669"/>
    <property type="project" value="UniProtKB-KW"/>
</dbReference>